<proteinExistence type="predicted"/>
<evidence type="ECO:0000313" key="3">
    <source>
        <dbReference type="EMBL" id="KAF2650937.1"/>
    </source>
</evidence>
<dbReference type="Pfam" id="PF19189">
    <property type="entry name" value="Mtf2"/>
    <property type="match status" value="1"/>
</dbReference>
<dbReference type="GO" id="GO:0005739">
    <property type="term" value="C:mitochondrion"/>
    <property type="evidence" value="ECO:0007669"/>
    <property type="project" value="InterPro"/>
</dbReference>
<feature type="region of interest" description="Disordered" evidence="1">
    <location>
        <begin position="492"/>
        <end position="533"/>
    </location>
</feature>
<dbReference type="AlphaFoldDB" id="A0A6A6SV59"/>
<protein>
    <recommendedName>
        <fullName evidence="2">Mtf2-like C-terminal domain-containing protein</fullName>
    </recommendedName>
</protein>
<feature type="region of interest" description="Disordered" evidence="1">
    <location>
        <begin position="235"/>
        <end position="310"/>
    </location>
</feature>
<feature type="region of interest" description="Disordered" evidence="1">
    <location>
        <begin position="455"/>
        <end position="480"/>
    </location>
</feature>
<feature type="domain" description="Mtf2-like C-terminal" evidence="2">
    <location>
        <begin position="202"/>
        <end position="428"/>
    </location>
</feature>
<accession>A0A6A6SV59</accession>
<reference evidence="3" key="1">
    <citation type="journal article" date="2020" name="Stud. Mycol.">
        <title>101 Dothideomycetes genomes: a test case for predicting lifestyles and emergence of pathogens.</title>
        <authorList>
            <person name="Haridas S."/>
            <person name="Albert R."/>
            <person name="Binder M."/>
            <person name="Bloem J."/>
            <person name="Labutti K."/>
            <person name="Salamov A."/>
            <person name="Andreopoulos B."/>
            <person name="Baker S."/>
            <person name="Barry K."/>
            <person name="Bills G."/>
            <person name="Bluhm B."/>
            <person name="Cannon C."/>
            <person name="Castanera R."/>
            <person name="Culley D."/>
            <person name="Daum C."/>
            <person name="Ezra D."/>
            <person name="Gonzalez J."/>
            <person name="Henrissat B."/>
            <person name="Kuo A."/>
            <person name="Liang C."/>
            <person name="Lipzen A."/>
            <person name="Lutzoni F."/>
            <person name="Magnuson J."/>
            <person name="Mondo S."/>
            <person name="Nolan M."/>
            <person name="Ohm R."/>
            <person name="Pangilinan J."/>
            <person name="Park H.-J."/>
            <person name="Ramirez L."/>
            <person name="Alfaro M."/>
            <person name="Sun H."/>
            <person name="Tritt A."/>
            <person name="Yoshinaga Y."/>
            <person name="Zwiers L.-H."/>
            <person name="Turgeon B."/>
            <person name="Goodwin S."/>
            <person name="Spatafora J."/>
            <person name="Crous P."/>
            <person name="Grigoriev I."/>
        </authorList>
    </citation>
    <scope>NUCLEOTIDE SEQUENCE</scope>
    <source>
        <strain evidence="3">CBS 122681</strain>
    </source>
</reference>
<dbReference type="EMBL" id="MU004439">
    <property type="protein sequence ID" value="KAF2650937.1"/>
    <property type="molecule type" value="Genomic_DNA"/>
</dbReference>
<dbReference type="InterPro" id="IPR043837">
    <property type="entry name" value="Mtf2-like_C"/>
</dbReference>
<name>A0A6A6SV59_9PLEO</name>
<organism evidence="3 4">
    <name type="scientific">Lophiostoma macrostomum CBS 122681</name>
    <dbReference type="NCBI Taxonomy" id="1314788"/>
    <lineage>
        <taxon>Eukaryota</taxon>
        <taxon>Fungi</taxon>
        <taxon>Dikarya</taxon>
        <taxon>Ascomycota</taxon>
        <taxon>Pezizomycotina</taxon>
        <taxon>Dothideomycetes</taxon>
        <taxon>Pleosporomycetidae</taxon>
        <taxon>Pleosporales</taxon>
        <taxon>Lophiostomataceae</taxon>
        <taxon>Lophiostoma</taxon>
    </lineage>
</organism>
<dbReference type="InterPro" id="IPR040009">
    <property type="entry name" value="Mtf2/C5D6.12-like"/>
</dbReference>
<gene>
    <name evidence="3" type="ORF">K491DRAFT_782222</name>
</gene>
<feature type="compositionally biased region" description="Polar residues" evidence="1">
    <location>
        <begin position="289"/>
        <end position="301"/>
    </location>
</feature>
<evidence type="ECO:0000256" key="1">
    <source>
        <dbReference type="SAM" id="MobiDB-lite"/>
    </source>
</evidence>
<dbReference type="Proteomes" id="UP000799324">
    <property type="component" value="Unassembled WGS sequence"/>
</dbReference>
<dbReference type="PANTHER" id="PTHR39468">
    <property type="entry name" value="CHROMOSOME 7, WHOLE GENOME SHOTGUN SEQUENCE"/>
    <property type="match status" value="1"/>
</dbReference>
<feature type="compositionally biased region" description="Low complexity" evidence="1">
    <location>
        <begin position="265"/>
        <end position="283"/>
    </location>
</feature>
<dbReference type="OrthoDB" id="2444174at2759"/>
<evidence type="ECO:0000259" key="2">
    <source>
        <dbReference type="Pfam" id="PF19189"/>
    </source>
</evidence>
<evidence type="ECO:0000313" key="4">
    <source>
        <dbReference type="Proteomes" id="UP000799324"/>
    </source>
</evidence>
<dbReference type="PANTHER" id="PTHR39468:SF1">
    <property type="entry name" value="MTF2-LIKE C-TERMINAL DOMAIN-CONTAINING PROTEIN"/>
    <property type="match status" value="1"/>
</dbReference>
<keyword evidence="4" id="KW-1185">Reference proteome</keyword>
<sequence>MPVSRSTIGALHLSRLAHVPSSTSKTLVPFLYQTATIQQWKPAACPIAPRNISTRRTREDDIPFEDTGDLLPSIDEAASQRKTTITGSERAAFEKLYKKFSAEEQPKDDVPFAEETDQIADEWYEEDEDLEGSGESLDSVFDEVLSGLPNKKHTGRRAQQKRGHSLKRLAEDILKPEVEAAKKMSDVEARKEAGLILKLRAEERKRVHSLMEAATTDMELWQVLEREVFDPIREMKLDEEQKKPRPQTAQKRSKKKDTTAEGLLASASASASTSSSSSPPQAAGDESQDTPSTSDPQQPTSADLDKHRRDPRIAFPNFPAHLIFLARLLRASYPTSPLPFSLLPSLKSLGRAPYALGATTTLYNLIIGTAWTQYTSYSYIDELLTDMDNGGIEFNLATLTLLDEVLGEWKSLRRGAFGKTAWSIWHMEFYTEGAQKLQRWREVAARRVGVRTESRLGGGKLGKRSGVGEKSSGLGSDKMVLPDGRGGVLEFGLLRRNKPKRAPLQTHRQGGSEGGKEAEGGTSSSGKEQHVLR</sequence>